<evidence type="ECO:0000256" key="6">
    <source>
        <dbReference type="ARBA" id="ARBA00022741"/>
    </source>
</evidence>
<dbReference type="Pfam" id="PF00069">
    <property type="entry name" value="Pkinase"/>
    <property type="match status" value="1"/>
</dbReference>
<keyword evidence="7" id="KW-0418">Kinase</keyword>
<evidence type="ECO:0000256" key="9">
    <source>
        <dbReference type="ARBA" id="ARBA00048789"/>
    </source>
</evidence>
<comment type="catalytic activity">
    <reaction evidence="9">
        <text>L-seryl-[I-kappa-B protein] + ATP = O-phospho-L-seryl-[I-kappa-B protein] + ADP + H(+)</text>
        <dbReference type="Rhea" id="RHEA:19073"/>
        <dbReference type="Rhea" id="RHEA-COMP:13698"/>
        <dbReference type="Rhea" id="RHEA-COMP:13699"/>
        <dbReference type="ChEBI" id="CHEBI:15378"/>
        <dbReference type="ChEBI" id="CHEBI:29999"/>
        <dbReference type="ChEBI" id="CHEBI:30616"/>
        <dbReference type="ChEBI" id="CHEBI:83421"/>
        <dbReference type="ChEBI" id="CHEBI:456216"/>
        <dbReference type="EC" id="2.7.11.10"/>
    </reaction>
</comment>
<organism evidence="11 12">
    <name type="scientific">Saccoglossus kowalevskii</name>
    <name type="common">Acorn worm</name>
    <dbReference type="NCBI Taxonomy" id="10224"/>
    <lineage>
        <taxon>Eukaryota</taxon>
        <taxon>Metazoa</taxon>
        <taxon>Hemichordata</taxon>
        <taxon>Enteropneusta</taxon>
        <taxon>Harrimaniidae</taxon>
        <taxon>Saccoglossus</taxon>
    </lineage>
</organism>
<dbReference type="Proteomes" id="UP000694865">
    <property type="component" value="Unplaced"/>
</dbReference>
<dbReference type="PANTHER" id="PTHR22969">
    <property type="entry name" value="IKB KINASE"/>
    <property type="match status" value="1"/>
</dbReference>
<sequence length="376" mass="43140">MAYNPHSDKKGDWHCEKVLGSGGFGTVRLWKHKKNNELLALKECRLMLDDKNKRRWNTEIAIMQRLDHTNVVKAIKVPDVLQSNDGDIPHLGMEYCSGGDLRHLLNSAENCCGLKENMVRDIILQITSGIEYLHSKRIIHRDLKPENIVLQNLKQNKIQYKIIDLGYAKALDDGSVCSSFVGTLQYLAPELFSSKEYTRTVDYWSFGTVVFECIVGFRPFLSMLQPAKWHGIVKKKSSEHICVFFDMNGQPQFSSTLPNPNYLCQPFKENIEKWLRLLLEWIPRKRGGKMDEITKQPLVFSRIDLILHQKIAHIYCIHTNTLLSYVVSGNKSMQSFQEQLTKDTGIPIEKQELLFPSGASIDPRQPSLHLASQQLD</sequence>
<gene>
    <name evidence="12" type="primary">LOC102806810</name>
</gene>
<dbReference type="Gene3D" id="3.10.20.90">
    <property type="entry name" value="Phosphatidylinositol 3-kinase Catalytic Subunit, Chain A, domain 1"/>
    <property type="match status" value="1"/>
</dbReference>
<dbReference type="SMART" id="SM00220">
    <property type="entry name" value="S_TKc"/>
    <property type="match status" value="1"/>
</dbReference>
<keyword evidence="8" id="KW-0067">ATP-binding</keyword>
<protein>
    <recommendedName>
        <fullName evidence="2">IkappaB kinase</fullName>
        <ecNumber evidence="2">2.7.11.10</ecNumber>
    </recommendedName>
</protein>
<dbReference type="PROSITE" id="PS50011">
    <property type="entry name" value="PROTEIN_KINASE_DOM"/>
    <property type="match status" value="1"/>
</dbReference>
<keyword evidence="3" id="KW-0963">Cytoplasm</keyword>
<evidence type="ECO:0000256" key="2">
    <source>
        <dbReference type="ARBA" id="ARBA00012442"/>
    </source>
</evidence>
<evidence type="ECO:0000313" key="12">
    <source>
        <dbReference type="RefSeq" id="XP_006813367.1"/>
    </source>
</evidence>
<dbReference type="InterPro" id="IPR051180">
    <property type="entry name" value="IKK"/>
</dbReference>
<dbReference type="RefSeq" id="XP_006813367.1">
    <property type="nucleotide sequence ID" value="XM_006813304.1"/>
</dbReference>
<evidence type="ECO:0000259" key="10">
    <source>
        <dbReference type="PROSITE" id="PS50011"/>
    </source>
</evidence>
<accession>A0ABM0M026</accession>
<evidence type="ECO:0000256" key="3">
    <source>
        <dbReference type="ARBA" id="ARBA00022490"/>
    </source>
</evidence>
<name>A0ABM0M026_SACKO</name>
<reference evidence="12" key="1">
    <citation type="submission" date="2025-08" db="UniProtKB">
        <authorList>
            <consortium name="RefSeq"/>
        </authorList>
    </citation>
    <scope>IDENTIFICATION</scope>
    <source>
        <tissue evidence="12">Testes</tissue>
    </source>
</reference>
<dbReference type="InterPro" id="IPR008271">
    <property type="entry name" value="Ser/Thr_kinase_AS"/>
</dbReference>
<dbReference type="EC" id="2.7.11.10" evidence="2"/>
<dbReference type="PROSITE" id="PS00108">
    <property type="entry name" value="PROTEIN_KINASE_ST"/>
    <property type="match status" value="1"/>
</dbReference>
<evidence type="ECO:0000256" key="4">
    <source>
        <dbReference type="ARBA" id="ARBA00022527"/>
    </source>
</evidence>
<evidence type="ECO:0000313" key="11">
    <source>
        <dbReference type="Proteomes" id="UP000694865"/>
    </source>
</evidence>
<keyword evidence="5" id="KW-0808">Transferase</keyword>
<feature type="domain" description="Protein kinase" evidence="10">
    <location>
        <begin position="13"/>
        <end position="299"/>
    </location>
</feature>
<evidence type="ECO:0000256" key="5">
    <source>
        <dbReference type="ARBA" id="ARBA00022679"/>
    </source>
</evidence>
<dbReference type="SUPFAM" id="SSF56112">
    <property type="entry name" value="Protein kinase-like (PK-like)"/>
    <property type="match status" value="1"/>
</dbReference>
<evidence type="ECO:0000256" key="8">
    <source>
        <dbReference type="ARBA" id="ARBA00022840"/>
    </source>
</evidence>
<dbReference type="InterPro" id="IPR011009">
    <property type="entry name" value="Kinase-like_dom_sf"/>
</dbReference>
<evidence type="ECO:0000256" key="1">
    <source>
        <dbReference type="ARBA" id="ARBA00004496"/>
    </source>
</evidence>
<keyword evidence="4" id="KW-0723">Serine/threonine-protein kinase</keyword>
<dbReference type="PANTHER" id="PTHR22969:SF17">
    <property type="entry name" value="INHIBITOR OF NUCLEAR FACTOR KAPPA-B KINASE SUBUNIT BETA"/>
    <property type="match status" value="1"/>
</dbReference>
<feature type="non-terminal residue" evidence="12">
    <location>
        <position position="376"/>
    </location>
</feature>
<comment type="subcellular location">
    <subcellularLocation>
        <location evidence="1">Cytoplasm</location>
    </subcellularLocation>
</comment>
<evidence type="ECO:0000256" key="7">
    <source>
        <dbReference type="ARBA" id="ARBA00022777"/>
    </source>
</evidence>
<proteinExistence type="predicted"/>
<keyword evidence="6" id="KW-0547">Nucleotide-binding</keyword>
<dbReference type="Gene3D" id="1.10.510.10">
    <property type="entry name" value="Transferase(Phosphotransferase) domain 1"/>
    <property type="match status" value="1"/>
</dbReference>
<keyword evidence="11" id="KW-1185">Reference proteome</keyword>
<dbReference type="GeneID" id="102806810"/>
<dbReference type="InterPro" id="IPR000719">
    <property type="entry name" value="Prot_kinase_dom"/>
</dbReference>